<gene>
    <name evidence="1" type="ORF">GCM10009410_25750</name>
</gene>
<keyword evidence="2" id="KW-1185">Reference proteome</keyword>
<dbReference type="Proteomes" id="UP000654004">
    <property type="component" value="Unassembled WGS sequence"/>
</dbReference>
<reference evidence="2" key="1">
    <citation type="journal article" date="2019" name="Int. J. Syst. Evol. Microbiol.">
        <title>The Global Catalogue of Microorganisms (GCM) 10K type strain sequencing project: providing services to taxonomists for standard genome sequencing and annotation.</title>
        <authorList>
            <consortium name="The Broad Institute Genomics Platform"/>
            <consortium name="The Broad Institute Genome Sequencing Center for Infectious Disease"/>
            <person name="Wu L."/>
            <person name="Ma J."/>
        </authorList>
    </citation>
    <scope>NUCLEOTIDE SEQUENCE [LARGE SCALE GENOMIC DNA]</scope>
    <source>
        <strain evidence="2">JCM 32305</strain>
    </source>
</reference>
<sequence>MFFSSFLLTPSTRTLSQVFSASAKPDINNVNENNNNWLNLIRLEDKLGKFSKNRANDACHHINMTIVAIKV</sequence>
<name>A0ABQ2QRD4_9GAMM</name>
<proteinExistence type="predicted"/>
<evidence type="ECO:0000313" key="1">
    <source>
        <dbReference type="EMBL" id="GGP90530.1"/>
    </source>
</evidence>
<organism evidence="1 2">
    <name type="scientific">Shewanella ulleungensis</name>
    <dbReference type="NCBI Taxonomy" id="2282699"/>
    <lineage>
        <taxon>Bacteria</taxon>
        <taxon>Pseudomonadati</taxon>
        <taxon>Pseudomonadota</taxon>
        <taxon>Gammaproteobacteria</taxon>
        <taxon>Alteromonadales</taxon>
        <taxon>Shewanellaceae</taxon>
        <taxon>Shewanella</taxon>
    </lineage>
</organism>
<evidence type="ECO:0000313" key="2">
    <source>
        <dbReference type="Proteomes" id="UP000654004"/>
    </source>
</evidence>
<protein>
    <recommendedName>
        <fullName evidence="3">Secreted protein</fullName>
    </recommendedName>
</protein>
<dbReference type="EMBL" id="BMQW01000006">
    <property type="protein sequence ID" value="GGP90530.1"/>
    <property type="molecule type" value="Genomic_DNA"/>
</dbReference>
<comment type="caution">
    <text evidence="1">The sequence shown here is derived from an EMBL/GenBank/DDBJ whole genome shotgun (WGS) entry which is preliminary data.</text>
</comment>
<accession>A0ABQ2QRD4</accession>
<evidence type="ECO:0008006" key="3">
    <source>
        <dbReference type="Google" id="ProtNLM"/>
    </source>
</evidence>